<sequence>MLEFMGDRNQARKFYENNRSGDLITNKEEVLMQCEDFFKELQEIPSRKSVPEMRSLDMVICRAIPLLHDDLYHHCLHMSLKLNVLENTIINKITDITSKRLIRI</sequence>
<name>T1H5J0_MEGSC</name>
<dbReference type="Proteomes" id="UP000015102">
    <property type="component" value="Unassembled WGS sequence"/>
</dbReference>
<evidence type="ECO:0000313" key="2">
    <source>
        <dbReference type="Proteomes" id="UP000015102"/>
    </source>
</evidence>
<organism evidence="1 2">
    <name type="scientific">Megaselia scalaris</name>
    <name type="common">Humpbacked fly</name>
    <name type="synonym">Phora scalaris</name>
    <dbReference type="NCBI Taxonomy" id="36166"/>
    <lineage>
        <taxon>Eukaryota</taxon>
        <taxon>Metazoa</taxon>
        <taxon>Ecdysozoa</taxon>
        <taxon>Arthropoda</taxon>
        <taxon>Hexapoda</taxon>
        <taxon>Insecta</taxon>
        <taxon>Pterygota</taxon>
        <taxon>Neoptera</taxon>
        <taxon>Endopterygota</taxon>
        <taxon>Diptera</taxon>
        <taxon>Brachycera</taxon>
        <taxon>Muscomorpha</taxon>
        <taxon>Platypezoidea</taxon>
        <taxon>Phoridae</taxon>
        <taxon>Megaseliini</taxon>
        <taxon>Megaselia</taxon>
    </lineage>
</organism>
<dbReference type="HOGENOM" id="CLU_2253088_0_0_1"/>
<keyword evidence="2" id="KW-1185">Reference proteome</keyword>
<dbReference type="AlphaFoldDB" id="T1H5J0"/>
<dbReference type="EMBL" id="CAQQ02387601">
    <property type="status" value="NOT_ANNOTATED_CDS"/>
    <property type="molecule type" value="Genomic_DNA"/>
</dbReference>
<accession>T1H5J0</accession>
<proteinExistence type="predicted"/>
<reference evidence="1" key="2">
    <citation type="submission" date="2015-06" db="UniProtKB">
        <authorList>
            <consortium name="EnsemblMetazoa"/>
        </authorList>
    </citation>
    <scope>IDENTIFICATION</scope>
</reference>
<protein>
    <submittedName>
        <fullName evidence="1">Uncharacterized protein</fullName>
    </submittedName>
</protein>
<dbReference type="EnsemblMetazoa" id="MESCA011568-RA">
    <property type="protein sequence ID" value="MESCA011568-PA"/>
    <property type="gene ID" value="MESCA011568"/>
</dbReference>
<dbReference type="EMBL" id="CAQQ02387600">
    <property type="status" value="NOT_ANNOTATED_CDS"/>
    <property type="molecule type" value="Genomic_DNA"/>
</dbReference>
<reference evidence="2" key="1">
    <citation type="submission" date="2013-02" db="EMBL/GenBank/DDBJ databases">
        <authorList>
            <person name="Hughes D."/>
        </authorList>
    </citation>
    <scope>NUCLEOTIDE SEQUENCE</scope>
    <source>
        <strain>Durham</strain>
        <strain evidence="2">NC isolate 2 -- Noor lab</strain>
    </source>
</reference>
<evidence type="ECO:0000313" key="1">
    <source>
        <dbReference type="EnsemblMetazoa" id="MESCA011568-PA"/>
    </source>
</evidence>